<name>A0A6L2J5V6_TANCI</name>
<evidence type="ECO:0000256" key="1">
    <source>
        <dbReference type="SAM" id="Coils"/>
    </source>
</evidence>
<feature type="region of interest" description="Disordered" evidence="2">
    <location>
        <begin position="265"/>
        <end position="307"/>
    </location>
</feature>
<evidence type="ECO:0000256" key="2">
    <source>
        <dbReference type="SAM" id="MobiDB-lite"/>
    </source>
</evidence>
<accession>A0A6L2J5V6</accession>
<sequence length="983" mass="110830">MWYSTHHVALMKSFLDQKQTALGKDKSNLFIVDSLLKTIWSAIHHLFINEVLTIPGQTKTGKEISNPFMAGSLPKTIIDFLNGSSIKYALTMNPNIYVSCIKQFRTRVAVKKVNDIIRLQVLVNKKKVVVTEATIREALCLDDADGVECLPNEEFFTELARIGYKKLSTKLTFDKAFFSSQWKFLIHIILQCMSAKRTSWNEISSSMTSAIFCLSSGDLSTHTTKYTSPTLAQKVFVNMRRVGKGFSVVETPLFEGMLVEQQVAEEGDAEVHGEEVNAGDTAEGDVTTAHREVQPQTPQPQPQQQQEEDAGILMHLLQEVMDTCVVLTRRVEHLEFDKVAQALDITKLKRRVKKLERRNKIKVLKLRRLQKVGTSQRVETSDETMIDDVSNQGGMITEMDQDADVVFKDDKEVADEAKEVVKDAKVNENVDIQGRQAESQAEILKIDLDHAHNFLSMQEDETEPTEFQEVVDVVTTEKLITDVVTASSETIIAASTNITAVEAQVPAVTLTAAPVKVDVTLSRRIKGVVIRDLEEEPTTSTIIPAKSKFKDKELEAKLNKNIDWDEAIDHVKRKAKEDPTVKRYQVLKRKPQTEAQARKNMMIKEEENRALKRLNETPAEKAAKRRKLDEEVKELKRHLQIVPNEDYDVYTEATPLARKDPVKILHKVLHISTTIVVTGVVIRYAISSVSDILISLVGKDDNEESSTPLRDIIIYELPLCIAFILVLSTKKTKDSLIMGDDHLDTIPEKESDEFIKSSVENLILNPSESKDERECAVPTCDDFTTFSNILLDVDDGFSSSDDELFSDEDISKEIYSNPLFDEEIISIMIDPHHLNAKSDLIESLLNQDSSIISSFKIYSLLDEFASELILLKSIPPGINEADCNPEEEIYLIEKLLYDKSSPRPLEEINFDVVIESFSPSPIPFEDSDPFMEEINLFLTSDGSIPTGIDSDYSDSKGDNLFPERLLHDYPIPLLDILDFSNVI</sequence>
<comment type="caution">
    <text evidence="3">The sequence shown here is derived from an EMBL/GenBank/DDBJ whole genome shotgun (WGS) entry which is preliminary data.</text>
</comment>
<organism evidence="3">
    <name type="scientific">Tanacetum cinerariifolium</name>
    <name type="common">Dalmatian daisy</name>
    <name type="synonym">Chrysanthemum cinerariifolium</name>
    <dbReference type="NCBI Taxonomy" id="118510"/>
    <lineage>
        <taxon>Eukaryota</taxon>
        <taxon>Viridiplantae</taxon>
        <taxon>Streptophyta</taxon>
        <taxon>Embryophyta</taxon>
        <taxon>Tracheophyta</taxon>
        <taxon>Spermatophyta</taxon>
        <taxon>Magnoliopsida</taxon>
        <taxon>eudicotyledons</taxon>
        <taxon>Gunneridae</taxon>
        <taxon>Pentapetalae</taxon>
        <taxon>asterids</taxon>
        <taxon>campanulids</taxon>
        <taxon>Asterales</taxon>
        <taxon>Asteraceae</taxon>
        <taxon>Asteroideae</taxon>
        <taxon>Anthemideae</taxon>
        <taxon>Anthemidinae</taxon>
        <taxon>Tanacetum</taxon>
    </lineage>
</organism>
<protein>
    <recommendedName>
        <fullName evidence="4">Synaptobrevin, longin-like domain protein</fullName>
    </recommendedName>
</protein>
<evidence type="ECO:0000313" key="3">
    <source>
        <dbReference type="EMBL" id="GEU32393.1"/>
    </source>
</evidence>
<reference evidence="3" key="1">
    <citation type="journal article" date="2019" name="Sci. Rep.">
        <title>Draft genome of Tanacetum cinerariifolium, the natural source of mosquito coil.</title>
        <authorList>
            <person name="Yamashiro T."/>
            <person name="Shiraishi A."/>
            <person name="Satake H."/>
            <person name="Nakayama K."/>
        </authorList>
    </citation>
    <scope>NUCLEOTIDE SEQUENCE</scope>
</reference>
<evidence type="ECO:0008006" key="4">
    <source>
        <dbReference type="Google" id="ProtNLM"/>
    </source>
</evidence>
<proteinExistence type="predicted"/>
<dbReference type="EMBL" id="BKCJ010000349">
    <property type="protein sequence ID" value="GEU32393.1"/>
    <property type="molecule type" value="Genomic_DNA"/>
</dbReference>
<keyword evidence="1" id="KW-0175">Coiled coil</keyword>
<feature type="coiled-coil region" evidence="1">
    <location>
        <begin position="338"/>
        <end position="372"/>
    </location>
</feature>
<gene>
    <name evidence="3" type="ORF">Tci_004371</name>
</gene>
<dbReference type="AlphaFoldDB" id="A0A6L2J5V6"/>